<gene>
    <name evidence="3" type="ORF">WJX64_03410</name>
</gene>
<dbReference type="PANTHER" id="PTHR14969">
    <property type="entry name" value="SPHINGOSINE-1-PHOSPHATE PHOSPHOHYDROLASE"/>
    <property type="match status" value="1"/>
</dbReference>
<accession>A0ABU9W0S1</accession>
<dbReference type="CDD" id="cd03392">
    <property type="entry name" value="PAP2_like_2"/>
    <property type="match status" value="1"/>
</dbReference>
<dbReference type="PANTHER" id="PTHR14969:SF13">
    <property type="entry name" value="AT30094P"/>
    <property type="match status" value="1"/>
</dbReference>
<evidence type="ECO:0000256" key="1">
    <source>
        <dbReference type="SAM" id="Phobius"/>
    </source>
</evidence>
<dbReference type="InterPro" id="IPR000326">
    <property type="entry name" value="PAP2/HPO"/>
</dbReference>
<feature type="transmembrane region" description="Helical" evidence="1">
    <location>
        <begin position="33"/>
        <end position="56"/>
    </location>
</feature>
<keyword evidence="1" id="KW-0472">Membrane</keyword>
<dbReference type="EMBL" id="JBCLVG010000001">
    <property type="protein sequence ID" value="MEN1945584.1"/>
    <property type="molecule type" value="Genomic_DNA"/>
</dbReference>
<feature type="transmembrane region" description="Helical" evidence="1">
    <location>
        <begin position="217"/>
        <end position="234"/>
    </location>
</feature>
<comment type="caution">
    <text evidence="3">The sequence shown here is derived from an EMBL/GenBank/DDBJ whole genome shotgun (WGS) entry which is preliminary data.</text>
</comment>
<dbReference type="InterPro" id="IPR036938">
    <property type="entry name" value="PAP2/HPO_sf"/>
</dbReference>
<proteinExistence type="predicted"/>
<dbReference type="RefSeq" id="WP_342111828.1">
    <property type="nucleotide sequence ID" value="NZ_JBCAUN010000001.1"/>
</dbReference>
<reference evidence="3 4" key="1">
    <citation type="submission" date="2024-03" db="EMBL/GenBank/DDBJ databases">
        <title>YIM 134122 draft genome.</title>
        <authorList>
            <person name="Zuo S."/>
            <person name="Xiong L."/>
        </authorList>
    </citation>
    <scope>NUCLEOTIDE SEQUENCE [LARGE SCALE GENOMIC DNA]</scope>
    <source>
        <strain evidence="3 4">YIM 134122</strain>
    </source>
</reference>
<sequence>MSTRVEKQRNRLRELHEKFIVEIRYVEARDRHALMRTALVLAIVGLALFTVILLSVKLRGGVSVIDEPFAEWAKGERSPVLTQVMIVLAVAFGPVAMPIIILITTVTWGILAKHAWRPLLLAGGMLTGVILALIIAPLVERPRPPVEEMLFGPDHTFSFPSGHVLGAADFVLLVTYLVFSRRKSRRTTVIAFIVAAAVIAVLSVSRIYLGYHWPTDALGSISLALAILGGVIALDTHRTVRVRENDDAPPGVQA</sequence>
<protein>
    <submittedName>
        <fullName evidence="3">Phosphatase PAP2 family protein</fullName>
    </submittedName>
</protein>
<keyword evidence="1" id="KW-0812">Transmembrane</keyword>
<dbReference type="Proteomes" id="UP001425155">
    <property type="component" value="Unassembled WGS sequence"/>
</dbReference>
<feature type="transmembrane region" description="Helical" evidence="1">
    <location>
        <begin position="159"/>
        <end position="179"/>
    </location>
</feature>
<dbReference type="SMART" id="SM00014">
    <property type="entry name" value="acidPPc"/>
    <property type="match status" value="1"/>
</dbReference>
<evidence type="ECO:0000313" key="3">
    <source>
        <dbReference type="EMBL" id="MEN1945584.1"/>
    </source>
</evidence>
<dbReference type="Pfam" id="PF01569">
    <property type="entry name" value="PAP2"/>
    <property type="match status" value="1"/>
</dbReference>
<dbReference type="Gene3D" id="1.20.144.10">
    <property type="entry name" value="Phosphatidic acid phosphatase type 2/haloperoxidase"/>
    <property type="match status" value="1"/>
</dbReference>
<evidence type="ECO:0000313" key="4">
    <source>
        <dbReference type="Proteomes" id="UP001425155"/>
    </source>
</evidence>
<feature type="transmembrane region" description="Helical" evidence="1">
    <location>
        <begin position="84"/>
        <end position="112"/>
    </location>
</feature>
<feature type="transmembrane region" description="Helical" evidence="1">
    <location>
        <begin position="191"/>
        <end position="211"/>
    </location>
</feature>
<keyword evidence="1" id="KW-1133">Transmembrane helix</keyword>
<feature type="transmembrane region" description="Helical" evidence="1">
    <location>
        <begin position="119"/>
        <end position="139"/>
    </location>
</feature>
<evidence type="ECO:0000259" key="2">
    <source>
        <dbReference type="SMART" id="SM00014"/>
    </source>
</evidence>
<organism evidence="3 4">
    <name type="scientific">Leifsonia stereocauli</name>
    <dbReference type="NCBI Taxonomy" id="3134136"/>
    <lineage>
        <taxon>Bacteria</taxon>
        <taxon>Bacillati</taxon>
        <taxon>Actinomycetota</taxon>
        <taxon>Actinomycetes</taxon>
        <taxon>Micrococcales</taxon>
        <taxon>Microbacteriaceae</taxon>
        <taxon>Leifsonia</taxon>
    </lineage>
</organism>
<dbReference type="SUPFAM" id="SSF48317">
    <property type="entry name" value="Acid phosphatase/Vanadium-dependent haloperoxidase"/>
    <property type="match status" value="1"/>
</dbReference>
<name>A0ABU9W0S1_9MICO</name>
<feature type="domain" description="Phosphatidic acid phosphatase type 2/haloperoxidase" evidence="2">
    <location>
        <begin position="118"/>
        <end position="232"/>
    </location>
</feature>
<keyword evidence="4" id="KW-1185">Reference proteome</keyword>